<proteinExistence type="predicted"/>
<sequence length="1382" mass="148570">MKQFYQIRHFLAFLSIFCCFSGSLLAQGTSPVPQNIPYVQDFSTLPSSSTTYPPGFQGWTASVAPGSSYNTNANLGADRALTANSAASTTSGNFHNYNGKIGFLNSGSLDLTIGLAINTVGKSAIEVQFDAMVIRNPYDGSANTRINEMVLQYRIGTTTVFNTLPTTSYLSNTVRQTTSGVTAPLNPVTIKVILPAECNNQEVVQLRWISKQNSGSGSRPSFAIDNIKIQNDITPPVNVAGFPKIDTILSDGFDFSSQINETGTTYFVVLAAGSSKPSPAQIIAGLDSNGNTALQADLLLVTDETIVYTKNITGLTLGTSYEVYSISKDTFGNIQTEGNQISVKTSSVLTPKLLPSINNLNFGYSEQNFDSKTLNYQLQYANLTDVVTLTAQGNFSISKNQNDNFQSTLTFDATDLAANNNMTVYVRFTPNALGASSGSIVHQSAGAANKTVILSGTGINPYIQNFNDVNVLTNSGWTAYSVSGDKVKWASTSTRFNSSPAAVLMNGYSETGASKDWLISPSLRLDSFDKFPLLSFYARKFYAGSNLKLMISTDYDGISNPETATWTALEGDFPSTTGAFKQSKYINLEAYKTNHTYVAWVYETPTNAGDNSAEWTIDDVSITNEATFLASNPNLNFGEVSPNSTSDSQSFIFMAGGYGDFTIAAPLDYLLSVDNVNFGSNVVVSQTEALAGKTIYARFAPTSKALSLSGSLTITATELNQEIGLFTGSSLPKTETFDIVTYNLEFFGSNVIGSTGSEFGPIDDALQIENVAKVMNKLNADVYVIQEVSDEPSLDLLIQKISINGKTFDKSVSPAWSYSFAPADPLFPDQKLVVLYNTQTTKVNKARVMFSDLYDNIRAGNTTLPNYPGSSSSFFASGRLPYLVNVETNINGVKKEINLIDLHGRANSGSDISRYNMRKYDAEFLKDSLDAEYPNANFMILGDYNDDVDVSVISPNPSSYQKMVADTDRYNALTLEISKAGAYSYLGSGGFLDHIIVSNELTNEYVPNSVAVYDPRLDIANYVNTTSDHGPVIARFELKKQEQTIAFPSIIVSETVTSYDLTATATSGLNVTYISSDETIARINNNTIQIVGAGTVTITATQSGNEYYSAAVDATQSLTITDTILPAIPTLANITQNNDNGFCGAIVNFVAPSGTDNFSGASTIQTAGLPSGAEYPIGTTTNTFQVTDASGNSAISSFNVTVTDTELPTLISSGNIIQKKEGKLHGVAVTYTLPVGNDNCTGFTITQTEGLSSGSIFPLGVTTNTFKIVDASGNTANCSFTVTVVQAITPKNSDANPVLSVVAHPNPATDFVNITVKTDAPKNMTLRLYDIFGMLIGSPIEISGITTENTIQINVSNFRRGVYVFTLSTENKILFTDKIIKK</sequence>
<dbReference type="EMBL" id="JASCRY010000001">
    <property type="protein sequence ID" value="MDI5949126.1"/>
    <property type="molecule type" value="Genomic_DNA"/>
</dbReference>
<name>A0AAW6TL09_9FLAO</name>
<evidence type="ECO:0000256" key="3">
    <source>
        <dbReference type="SAM" id="SignalP"/>
    </source>
</evidence>
<organism evidence="5 6">
    <name type="scientific">Flavobacterium yafengii</name>
    <dbReference type="NCBI Taxonomy" id="3041253"/>
    <lineage>
        <taxon>Bacteria</taxon>
        <taxon>Pseudomonadati</taxon>
        <taxon>Bacteroidota</taxon>
        <taxon>Flavobacteriia</taxon>
        <taxon>Flavobacteriales</taxon>
        <taxon>Flavobacteriaceae</taxon>
        <taxon>Flavobacterium</taxon>
    </lineage>
</organism>
<dbReference type="Proteomes" id="UP001228643">
    <property type="component" value="Unassembled WGS sequence"/>
</dbReference>
<dbReference type="InterPro" id="IPR036691">
    <property type="entry name" value="Endo/exonu/phosph_ase_sf"/>
</dbReference>
<keyword evidence="1 3" id="KW-0732">Signal</keyword>
<dbReference type="InterPro" id="IPR013783">
    <property type="entry name" value="Ig-like_fold"/>
</dbReference>
<keyword evidence="6" id="KW-1185">Reference proteome</keyword>
<dbReference type="Pfam" id="PF03372">
    <property type="entry name" value="Exo_endo_phos"/>
    <property type="match status" value="1"/>
</dbReference>
<evidence type="ECO:0000313" key="5">
    <source>
        <dbReference type="EMBL" id="MDI5949126.1"/>
    </source>
</evidence>
<feature type="chain" id="PRO_5043756430" evidence="3">
    <location>
        <begin position="27"/>
        <end position="1382"/>
    </location>
</feature>
<dbReference type="PANTHER" id="PTHR24273:SF32">
    <property type="entry name" value="HYALIN"/>
    <property type="match status" value="1"/>
</dbReference>
<dbReference type="NCBIfam" id="TIGR04183">
    <property type="entry name" value="Por_Secre_tail"/>
    <property type="match status" value="1"/>
</dbReference>
<dbReference type="PANTHER" id="PTHR24273">
    <property type="entry name" value="FI04643P-RELATED"/>
    <property type="match status" value="1"/>
</dbReference>
<dbReference type="InterPro" id="IPR005135">
    <property type="entry name" value="Endo/exonuclease/phosphatase"/>
</dbReference>
<feature type="domain" description="HYR" evidence="4">
    <location>
        <begin position="1203"/>
        <end position="1286"/>
    </location>
</feature>
<dbReference type="Gene3D" id="2.60.40.10">
    <property type="entry name" value="Immunoglobulins"/>
    <property type="match status" value="1"/>
</dbReference>
<dbReference type="Pfam" id="PF18962">
    <property type="entry name" value="Por_Secre_tail"/>
    <property type="match status" value="1"/>
</dbReference>
<feature type="signal peptide" evidence="3">
    <location>
        <begin position="1"/>
        <end position="26"/>
    </location>
</feature>
<dbReference type="Pfam" id="PF02494">
    <property type="entry name" value="HYR"/>
    <property type="match status" value="2"/>
</dbReference>
<evidence type="ECO:0000259" key="4">
    <source>
        <dbReference type="PROSITE" id="PS50825"/>
    </source>
</evidence>
<dbReference type="Gene3D" id="2.60.40.1080">
    <property type="match status" value="1"/>
</dbReference>
<dbReference type="InterPro" id="IPR026444">
    <property type="entry name" value="Secre_tail"/>
</dbReference>
<evidence type="ECO:0000256" key="1">
    <source>
        <dbReference type="ARBA" id="ARBA00022729"/>
    </source>
</evidence>
<accession>A0AAW6TL09</accession>
<dbReference type="GO" id="GO:0003824">
    <property type="term" value="F:catalytic activity"/>
    <property type="evidence" value="ECO:0007669"/>
    <property type="project" value="InterPro"/>
</dbReference>
<dbReference type="SUPFAM" id="SSF49373">
    <property type="entry name" value="Invasin/intimin cell-adhesion fragments"/>
    <property type="match status" value="1"/>
</dbReference>
<dbReference type="RefSeq" id="WP_282714852.1">
    <property type="nucleotide sequence ID" value="NZ_JASCRY010000001.1"/>
</dbReference>
<dbReference type="Gene3D" id="3.60.10.10">
    <property type="entry name" value="Endonuclease/exonuclease/phosphatase"/>
    <property type="match status" value="1"/>
</dbReference>
<protein>
    <submittedName>
        <fullName evidence="5">HYR domain-containing protein</fullName>
    </submittedName>
</protein>
<evidence type="ECO:0000256" key="2">
    <source>
        <dbReference type="ARBA" id="ARBA00022737"/>
    </source>
</evidence>
<keyword evidence="2" id="KW-0677">Repeat</keyword>
<dbReference type="InterPro" id="IPR003410">
    <property type="entry name" value="HYR_dom"/>
</dbReference>
<reference evidence="5 6" key="1">
    <citation type="submission" date="2023-04" db="EMBL/GenBank/DDBJ databases">
        <title>Two novel species of Flavobacterium.</title>
        <authorList>
            <person name="Liu Q."/>
            <person name="Xin Y.-H."/>
        </authorList>
    </citation>
    <scope>NUCLEOTIDE SEQUENCE [LARGE SCALE GENOMIC DNA]</scope>
    <source>
        <strain evidence="5 6">LB2P87</strain>
    </source>
</reference>
<evidence type="ECO:0000313" key="6">
    <source>
        <dbReference type="Proteomes" id="UP001228643"/>
    </source>
</evidence>
<comment type="caution">
    <text evidence="5">The sequence shown here is derived from an EMBL/GenBank/DDBJ whole genome shotgun (WGS) entry which is preliminary data.</text>
</comment>
<dbReference type="Gene3D" id="2.60.120.260">
    <property type="entry name" value="Galactose-binding domain-like"/>
    <property type="match status" value="1"/>
</dbReference>
<dbReference type="PROSITE" id="PS50825">
    <property type="entry name" value="HYR"/>
    <property type="match status" value="1"/>
</dbReference>
<dbReference type="InterPro" id="IPR008964">
    <property type="entry name" value="Invasin/intimin_cell_adhesion"/>
</dbReference>
<dbReference type="NCBIfam" id="NF038128">
    <property type="entry name" value="choice_anch_J"/>
    <property type="match status" value="1"/>
</dbReference>
<dbReference type="SUPFAM" id="SSF56219">
    <property type="entry name" value="DNase I-like"/>
    <property type="match status" value="1"/>
</dbReference>
<gene>
    <name evidence="5" type="ORF">QLS97_05670</name>
</gene>